<dbReference type="RefSeq" id="WP_342882866.1">
    <property type="nucleotide sequence ID" value="NZ_JBBMQS010000022.1"/>
</dbReference>
<accession>A0ABU9T237</accession>
<reference evidence="1 2" key="1">
    <citation type="submission" date="2024-03" db="EMBL/GenBank/DDBJ databases">
        <title>Community enrichment and isolation of bacterial strains for fucoidan degradation.</title>
        <authorList>
            <person name="Sichert A."/>
        </authorList>
    </citation>
    <scope>NUCLEOTIDE SEQUENCE [LARGE SCALE GENOMIC DNA]</scope>
    <source>
        <strain evidence="1 2">AS12</strain>
    </source>
</reference>
<evidence type="ECO:0000313" key="2">
    <source>
        <dbReference type="Proteomes" id="UP001461163"/>
    </source>
</evidence>
<keyword evidence="2" id="KW-1185">Reference proteome</keyword>
<comment type="caution">
    <text evidence="1">The sequence shown here is derived from an EMBL/GenBank/DDBJ whole genome shotgun (WGS) entry which is preliminary data.</text>
</comment>
<evidence type="ECO:0000313" key="1">
    <source>
        <dbReference type="EMBL" id="MEM5499895.1"/>
    </source>
</evidence>
<sequence length="231" mass="26890">MSNIAGKSYAMNVITPLTGWVYYWNRVKFAAVQFSVSRKLGTTGFWGNLVPMKLADLIYERLNGLLTLSLIHYARWTVIKQFPHIHATQPKEQLKYHYMMFFSNFNGSWKQYVDSFHMAIPNGLDMLWYKNVKYPNSVPLQPFHSYITYNQIWTNHYYNAYPLAASNDIKGAEALTNELKKFIDESDLNNDPALFQRRFEQLLDEQQRNLGLMAPTPIISLSAEAVMQREA</sequence>
<organism evidence="1 2">
    <name type="scientific">Paraglaciecola mesophila</name>
    <dbReference type="NCBI Taxonomy" id="197222"/>
    <lineage>
        <taxon>Bacteria</taxon>
        <taxon>Pseudomonadati</taxon>
        <taxon>Pseudomonadota</taxon>
        <taxon>Gammaproteobacteria</taxon>
        <taxon>Alteromonadales</taxon>
        <taxon>Alteromonadaceae</taxon>
        <taxon>Paraglaciecola</taxon>
    </lineage>
</organism>
<dbReference type="Proteomes" id="UP001461163">
    <property type="component" value="Unassembled WGS sequence"/>
</dbReference>
<protein>
    <submittedName>
        <fullName evidence="1">Uncharacterized protein</fullName>
    </submittedName>
</protein>
<proteinExistence type="predicted"/>
<name>A0ABU9T237_9ALTE</name>
<gene>
    <name evidence="1" type="ORF">WNY77_21005</name>
</gene>
<dbReference type="EMBL" id="JBBMQS010000022">
    <property type="protein sequence ID" value="MEM5499895.1"/>
    <property type="molecule type" value="Genomic_DNA"/>
</dbReference>